<evidence type="ECO:0000259" key="1">
    <source>
        <dbReference type="Pfam" id="PF08373"/>
    </source>
</evidence>
<dbReference type="Pfam" id="PF08373">
    <property type="entry name" value="RAP"/>
    <property type="match status" value="1"/>
</dbReference>
<keyword evidence="4" id="KW-1185">Reference proteome</keyword>
<reference evidence="3 4" key="1">
    <citation type="submission" date="2024-02" db="EMBL/GenBank/DDBJ databases">
        <authorList>
            <person name="Chen Y."/>
            <person name="Shah S."/>
            <person name="Dougan E. K."/>
            <person name="Thang M."/>
            <person name="Chan C."/>
        </authorList>
    </citation>
    <scope>NUCLEOTIDE SEQUENCE [LARGE SCALE GENOMIC DNA]</scope>
</reference>
<dbReference type="InterPro" id="IPR058917">
    <property type="entry name" value="RESC6_dom"/>
</dbReference>
<dbReference type="EMBL" id="CAXAMN010021707">
    <property type="protein sequence ID" value="CAK9062557.1"/>
    <property type="molecule type" value="Genomic_DNA"/>
</dbReference>
<dbReference type="Pfam" id="PF26188">
    <property type="entry name" value="RESC6"/>
    <property type="match status" value="1"/>
</dbReference>
<dbReference type="InterPro" id="IPR013584">
    <property type="entry name" value="RAP"/>
</dbReference>
<evidence type="ECO:0000313" key="4">
    <source>
        <dbReference type="Proteomes" id="UP001642484"/>
    </source>
</evidence>
<proteinExistence type="predicted"/>
<organism evidence="3 4">
    <name type="scientific">Durusdinium trenchii</name>
    <dbReference type="NCBI Taxonomy" id="1381693"/>
    <lineage>
        <taxon>Eukaryota</taxon>
        <taxon>Sar</taxon>
        <taxon>Alveolata</taxon>
        <taxon>Dinophyceae</taxon>
        <taxon>Suessiales</taxon>
        <taxon>Symbiodiniaceae</taxon>
        <taxon>Durusdinium</taxon>
    </lineage>
</organism>
<accession>A0ABP0NHG3</accession>
<feature type="domain" description="RAP" evidence="1">
    <location>
        <begin position="471"/>
        <end position="507"/>
    </location>
</feature>
<dbReference type="Proteomes" id="UP001642484">
    <property type="component" value="Unassembled WGS sequence"/>
</dbReference>
<gene>
    <name evidence="3" type="ORF">CCMP2556_LOCUS30755</name>
</gene>
<name>A0ABP0NHG3_9DINO</name>
<evidence type="ECO:0000259" key="2">
    <source>
        <dbReference type="Pfam" id="PF26188"/>
    </source>
</evidence>
<evidence type="ECO:0000313" key="3">
    <source>
        <dbReference type="EMBL" id="CAK9062557.1"/>
    </source>
</evidence>
<feature type="domain" description="RNA-editing substrate-binding complex 6 protein" evidence="2">
    <location>
        <begin position="135"/>
        <end position="303"/>
    </location>
</feature>
<comment type="caution">
    <text evidence="3">The sequence shown here is derived from an EMBL/GenBank/DDBJ whole genome shotgun (WGS) entry which is preliminary data.</text>
</comment>
<evidence type="ECO:0008006" key="5">
    <source>
        <dbReference type="Google" id="ProtNLM"/>
    </source>
</evidence>
<sequence>MRAGVGLARLRRCEPWRFGRRAYVDSKDHIVSVQKMTNPMDVLDYMSQHSDADIRTYETSLRSLARLQRGNQADFLQDDRFHAILSTLANRLEDCDATMLAKISDAAARCSRTSTPELSDLAQRLAEVVCQRGGTLSPRNLATVAMALSMRGVRDAPTIEFLRKEVLKRIDDLEPAHCNILLEAFRRWGVFDRELIDFLVERMSDEVDRFTTRDLVDAVAVISRLGLARRFLLSRLRALAFENLEQFSMKQLATMSYAMARLRILEAKDLDQLVKTLGPKITELVASQISEFLFALAMVNARNHIETAQELASRYAEAGRMGFQNRSTNSLIDFVWALAALDLVGQFQEHFTGALGEVFERNTPQNREPLLKLFDICCALEMDYADLDIKVPAPWKAACEDCDKMEMDRLENSKLHNEVMMRFNQLRASTKGMKWELQMQRNAGCGPYRVDMFDEDTKIAVDLDIVSWPTSRHMKHRLLQRDGYRMLNLQYWHWRQARTEEDQNLFLEAAVTRALEANSPPSIESS</sequence>
<protein>
    <recommendedName>
        <fullName evidence="5">RAP domain-containing protein</fullName>
    </recommendedName>
</protein>